<gene>
    <name evidence="3" type="ORF">ACFSUT_31400</name>
</gene>
<feature type="compositionally biased region" description="Polar residues" evidence="1">
    <location>
        <begin position="82"/>
        <end position="91"/>
    </location>
</feature>
<evidence type="ECO:0000259" key="2">
    <source>
        <dbReference type="Pfam" id="PF22599"/>
    </source>
</evidence>
<accession>A0ABW5I6D3</accession>
<name>A0ABW5I6D3_9PSEU</name>
<evidence type="ECO:0000313" key="4">
    <source>
        <dbReference type="Proteomes" id="UP001597542"/>
    </source>
</evidence>
<feature type="region of interest" description="Disordered" evidence="1">
    <location>
        <begin position="58"/>
        <end position="110"/>
    </location>
</feature>
<dbReference type="PROSITE" id="PS51257">
    <property type="entry name" value="PROKAR_LIPOPROTEIN"/>
    <property type="match status" value="1"/>
</dbReference>
<reference evidence="4" key="1">
    <citation type="journal article" date="2019" name="Int. J. Syst. Evol. Microbiol.">
        <title>The Global Catalogue of Microorganisms (GCM) 10K type strain sequencing project: providing services to taxonomists for standard genome sequencing and annotation.</title>
        <authorList>
            <consortium name="The Broad Institute Genomics Platform"/>
            <consortium name="The Broad Institute Genome Sequencing Center for Infectious Disease"/>
            <person name="Wu L."/>
            <person name="Ma J."/>
        </authorList>
    </citation>
    <scope>NUCLEOTIDE SEQUENCE [LARGE SCALE GENOMIC DNA]</scope>
    <source>
        <strain evidence="4">CGMCC 4.7638</strain>
    </source>
</reference>
<dbReference type="InterPro" id="IPR054384">
    <property type="entry name" value="SecDF_P1_head"/>
</dbReference>
<proteinExistence type="predicted"/>
<dbReference type="Pfam" id="PF22599">
    <property type="entry name" value="SecDF_P1_head"/>
    <property type="match status" value="1"/>
</dbReference>
<dbReference type="RefSeq" id="WP_344276229.1">
    <property type="nucleotide sequence ID" value="NZ_BAAAHV010000012.1"/>
</dbReference>
<evidence type="ECO:0000256" key="1">
    <source>
        <dbReference type="SAM" id="MobiDB-lite"/>
    </source>
</evidence>
<dbReference type="Gene3D" id="3.30.1360.200">
    <property type="match status" value="1"/>
</dbReference>
<feature type="domain" description="SecDF P1 head subdomain" evidence="2">
    <location>
        <begin position="121"/>
        <end position="216"/>
    </location>
</feature>
<dbReference type="Proteomes" id="UP001597542">
    <property type="component" value="Unassembled WGS sequence"/>
</dbReference>
<sequence>MPERRAGQRISRLAVLGIAVLGLAGCGSGPRPEASPSTGAPTFLDLVRASSPAKQLRFRPVLGTAEGVSTGTPPRERDRQSTDPAVQQRTLRSFACGSTRPDPLTGEDDADLPLVTCARSGGVRYLLGPAVLDGSAIKSAGLGEAQGNTGFAVDVTFTPDGSAKWAELTAKNVGKTIAIVVGAEVIIAPCIQQAMPGGRAQISGWFSLSEAEDIVDWLDAQ</sequence>
<evidence type="ECO:0000313" key="3">
    <source>
        <dbReference type="EMBL" id="MFD2484818.1"/>
    </source>
</evidence>
<protein>
    <submittedName>
        <fullName evidence="3">Precorrin-3B C(17)-methyltransferase</fullName>
    </submittedName>
</protein>
<organism evidence="3 4">
    <name type="scientific">Amycolatopsis albidoflavus</name>
    <dbReference type="NCBI Taxonomy" id="102226"/>
    <lineage>
        <taxon>Bacteria</taxon>
        <taxon>Bacillati</taxon>
        <taxon>Actinomycetota</taxon>
        <taxon>Actinomycetes</taxon>
        <taxon>Pseudonocardiales</taxon>
        <taxon>Pseudonocardiaceae</taxon>
        <taxon>Amycolatopsis</taxon>
    </lineage>
</organism>
<keyword evidence="4" id="KW-1185">Reference proteome</keyword>
<dbReference type="EMBL" id="JBHUKQ010000015">
    <property type="protein sequence ID" value="MFD2484818.1"/>
    <property type="molecule type" value="Genomic_DNA"/>
</dbReference>
<comment type="caution">
    <text evidence="3">The sequence shown here is derived from an EMBL/GenBank/DDBJ whole genome shotgun (WGS) entry which is preliminary data.</text>
</comment>